<dbReference type="RefSeq" id="XP_024508190.1">
    <property type="nucleotide sequence ID" value="XM_024654860.1"/>
</dbReference>
<dbReference type="Proteomes" id="UP000035682">
    <property type="component" value="Unplaced"/>
</dbReference>
<reference evidence="1 2" key="1">
    <citation type="submission" date="2014-09" db="EMBL/GenBank/DDBJ databases">
        <authorList>
            <person name="Martin A.A."/>
        </authorList>
    </citation>
    <scope>NUCLEOTIDE SEQUENCE</scope>
    <source>
        <strain evidence="2">ED321</strain>
        <strain evidence="1">ED321 Heterogonic</strain>
    </source>
</reference>
<reference evidence="3" key="2">
    <citation type="submission" date="2020-12" db="UniProtKB">
        <authorList>
            <consortium name="WormBaseParasite"/>
        </authorList>
    </citation>
    <scope>IDENTIFICATION</scope>
</reference>
<dbReference type="EMBL" id="LN609529">
    <property type="protein sequence ID" value="CEF68990.1"/>
    <property type="molecule type" value="Genomic_DNA"/>
</dbReference>
<sequence length="301" mass="35631">MTIFNDLKVLLKNKDQDDKNKINNKVSETNVNKTENKYSNFKISLKTFPTYLYYNTDSINYNKNDWKEKNYKQNIISFFNDISEIKKEVYDIGKSLVKPSKKEKSKRNLILFSKNSLQHKNLQNKSGFIQYYSINPINSNDKILNFKKQYNTYPLIIKIPKLNNNNNKKHENNIYQWYDKKITDQKQSLSVFDYDTNDEINNSNSIVSNNSTIDVNKKNYKKKNMIGDHSNEIISRKNMIQSSSKYYVTFEKNVTLIIFNIYDSSDYIIIQEPLKTDVDNITLNEDSTNNTSNFLRKSNYE</sequence>
<dbReference type="GeneID" id="36381360"/>
<proteinExistence type="predicted"/>
<dbReference type="WBParaSite" id="SRAE_2000364300.1">
    <property type="protein sequence ID" value="SRAE_2000364300.1"/>
    <property type="gene ID" value="WBGene00263867"/>
</dbReference>
<evidence type="ECO:0000313" key="1">
    <source>
        <dbReference type="EMBL" id="CEF68990.1"/>
    </source>
</evidence>
<evidence type="ECO:0000313" key="2">
    <source>
        <dbReference type="Proteomes" id="UP000035682"/>
    </source>
</evidence>
<evidence type="ECO:0000313" key="4">
    <source>
        <dbReference type="WormBase" id="SRAE_2000364300"/>
    </source>
</evidence>
<dbReference type="WormBase" id="SRAE_2000364300">
    <property type="protein sequence ID" value="SRP12128"/>
    <property type="gene ID" value="WBGene00263867"/>
</dbReference>
<accession>A0A090LN83</accession>
<protein>
    <submittedName>
        <fullName evidence="1 3">Uncharacterized protein</fullName>
    </submittedName>
</protein>
<keyword evidence="2" id="KW-1185">Reference proteome</keyword>
<dbReference type="AlphaFoldDB" id="A0A090LN83"/>
<gene>
    <name evidence="1 3 4" type="ORF">SRAE_2000364300</name>
</gene>
<evidence type="ECO:0000313" key="3">
    <source>
        <dbReference type="WBParaSite" id="SRAE_2000364300.1"/>
    </source>
</evidence>
<dbReference type="CTD" id="36381360"/>
<name>A0A090LN83_STRRB</name>
<organism evidence="1">
    <name type="scientific">Strongyloides ratti</name>
    <name type="common">Parasitic roundworm</name>
    <dbReference type="NCBI Taxonomy" id="34506"/>
    <lineage>
        <taxon>Eukaryota</taxon>
        <taxon>Metazoa</taxon>
        <taxon>Ecdysozoa</taxon>
        <taxon>Nematoda</taxon>
        <taxon>Chromadorea</taxon>
        <taxon>Rhabditida</taxon>
        <taxon>Tylenchina</taxon>
        <taxon>Panagrolaimomorpha</taxon>
        <taxon>Strongyloidoidea</taxon>
        <taxon>Strongyloididae</taxon>
        <taxon>Strongyloides</taxon>
    </lineage>
</organism>